<evidence type="ECO:0000256" key="4">
    <source>
        <dbReference type="ARBA" id="ARBA00023163"/>
    </source>
</evidence>
<dbReference type="Pfam" id="PF10513">
    <property type="entry name" value="EPL1"/>
    <property type="match status" value="1"/>
</dbReference>
<feature type="region of interest" description="Disordered" evidence="7">
    <location>
        <begin position="517"/>
        <end position="599"/>
    </location>
</feature>
<dbReference type="Proteomes" id="UP001163046">
    <property type="component" value="Unassembled WGS sequence"/>
</dbReference>
<comment type="subcellular location">
    <subcellularLocation>
        <location evidence="1 6">Nucleus</location>
    </subcellularLocation>
</comment>
<evidence type="ECO:0000256" key="5">
    <source>
        <dbReference type="ARBA" id="ARBA00023242"/>
    </source>
</evidence>
<evidence type="ECO:0000313" key="9">
    <source>
        <dbReference type="EMBL" id="KAJ7391841.1"/>
    </source>
</evidence>
<keyword evidence="4 6" id="KW-0804">Transcription</keyword>
<evidence type="ECO:0000313" key="10">
    <source>
        <dbReference type="Proteomes" id="UP001163046"/>
    </source>
</evidence>
<comment type="caution">
    <text evidence="9">The sequence shown here is derived from an EMBL/GenBank/DDBJ whole genome shotgun (WGS) entry which is preliminary data.</text>
</comment>
<feature type="compositionally biased region" description="Polar residues" evidence="7">
    <location>
        <begin position="558"/>
        <end position="575"/>
    </location>
</feature>
<gene>
    <name evidence="9" type="primary">EPC1</name>
    <name evidence="9" type="ORF">OS493_016131</name>
</gene>
<sequence length="706" mass="79013">MSKLSFRARQLDSNKALPVYRAEELPDLTEFTTINRAVPQMPTGMEKEEETEHHLQRAISAQQVYGDTQQLVIPTPETEELKERVVETLHHDPFKQPKQYIHVQAFNFEEELPEYDMDSEDEEWLKNFNKKKELLPPFKFEIYLDQLERNSGNQAVSLNEAKSLLKDGGDVIKPLYEYWLNKRKKLKDLVISLIPQLKGEKRDGSSASDPYVAFRRRTEKMQTRKNRKNDEASYEKMLKLRRDLNRACTILDMVKRRERSKKEHLQLTVEVFDKRYTAGDYAGQILQQCMDMIRYQPPATNLTVPTSAGYGDNVTPGSGTGGEREHDLWRRGLQERPRLGKNDYINELGIKRPKLSHAAKVSHIPPSGDPMLFSDDEELIRVSPPPVDIPSEPEDDDEDPDGRFAFKRKLGVKYVAPRYDSPQPLPWVDPSEGGLGDKRFRFSCTSISSPQKVIGFARRRVGRGGRIFMDRGYSPLSEDLDELDMRLNSSSSSLLLPNGLFPYDHLTGWKKPSLPHFRPKSPPAQVSLSSYSSSSPVSTDSSPVSKQSGEPRPRLHRSFSTQPRSKFSLNATPTNGVVGPNFTHTNMSRSSLPNGPLSNQGGYTTGTLLSKNSAYSTAPMKAVYALNFPVNSNISGHALSNSLVRGSAPFSPTALSSSPSASAALRASAVESSGVEQMELDVNRVDGLLNTLDGLGTSINSLPNAT</sequence>
<feature type="compositionally biased region" description="Low complexity" evidence="7">
    <location>
        <begin position="523"/>
        <end position="545"/>
    </location>
</feature>
<keyword evidence="5 6" id="KW-0539">Nucleus</keyword>
<feature type="domain" description="Enhancer of polycomb-like N-terminal" evidence="8">
    <location>
        <begin position="7"/>
        <end position="149"/>
    </location>
</feature>
<name>A0A9X0D9U4_9CNID</name>
<dbReference type="InterPro" id="IPR024943">
    <property type="entry name" value="Enhancer_polycomb"/>
</dbReference>
<dbReference type="GO" id="GO:0005634">
    <property type="term" value="C:nucleus"/>
    <property type="evidence" value="ECO:0007669"/>
    <property type="project" value="UniProtKB-SubCell"/>
</dbReference>
<evidence type="ECO:0000256" key="6">
    <source>
        <dbReference type="RuleBase" id="RU361124"/>
    </source>
</evidence>
<dbReference type="AlphaFoldDB" id="A0A9X0D9U4"/>
<dbReference type="GO" id="GO:0006357">
    <property type="term" value="P:regulation of transcription by RNA polymerase II"/>
    <property type="evidence" value="ECO:0007669"/>
    <property type="project" value="InterPro"/>
</dbReference>
<evidence type="ECO:0000259" key="8">
    <source>
        <dbReference type="Pfam" id="PF10513"/>
    </source>
</evidence>
<reference evidence="9" key="1">
    <citation type="submission" date="2023-01" db="EMBL/GenBank/DDBJ databases">
        <title>Genome assembly of the deep-sea coral Lophelia pertusa.</title>
        <authorList>
            <person name="Herrera S."/>
            <person name="Cordes E."/>
        </authorList>
    </citation>
    <scope>NUCLEOTIDE SEQUENCE</scope>
    <source>
        <strain evidence="9">USNM1676648</strain>
        <tissue evidence="9">Polyp</tissue>
    </source>
</reference>
<comment type="similarity">
    <text evidence="2 6">Belongs to the enhancer of polycomb family.</text>
</comment>
<evidence type="ECO:0000256" key="2">
    <source>
        <dbReference type="ARBA" id="ARBA00008035"/>
    </source>
</evidence>
<dbReference type="PANTHER" id="PTHR14898">
    <property type="entry name" value="ENHANCER OF POLYCOMB"/>
    <property type="match status" value="1"/>
</dbReference>
<organism evidence="9 10">
    <name type="scientific">Desmophyllum pertusum</name>
    <dbReference type="NCBI Taxonomy" id="174260"/>
    <lineage>
        <taxon>Eukaryota</taxon>
        <taxon>Metazoa</taxon>
        <taxon>Cnidaria</taxon>
        <taxon>Anthozoa</taxon>
        <taxon>Hexacorallia</taxon>
        <taxon>Scleractinia</taxon>
        <taxon>Caryophylliina</taxon>
        <taxon>Caryophylliidae</taxon>
        <taxon>Desmophyllum</taxon>
    </lineage>
</organism>
<dbReference type="GO" id="GO:0035267">
    <property type="term" value="C:NuA4 histone acetyltransferase complex"/>
    <property type="evidence" value="ECO:0007669"/>
    <property type="project" value="InterPro"/>
</dbReference>
<evidence type="ECO:0000256" key="3">
    <source>
        <dbReference type="ARBA" id="ARBA00023015"/>
    </source>
</evidence>
<protein>
    <recommendedName>
        <fullName evidence="6">Enhancer of polycomb-like protein</fullName>
    </recommendedName>
</protein>
<dbReference type="OrthoDB" id="435275at2759"/>
<dbReference type="InterPro" id="IPR019542">
    <property type="entry name" value="Enhancer_polycomb-like_N"/>
</dbReference>
<feature type="region of interest" description="Disordered" evidence="7">
    <location>
        <begin position="304"/>
        <end position="325"/>
    </location>
</feature>
<evidence type="ECO:0000256" key="1">
    <source>
        <dbReference type="ARBA" id="ARBA00004123"/>
    </source>
</evidence>
<feature type="compositionally biased region" description="Polar residues" evidence="7">
    <location>
        <begin position="582"/>
        <end position="599"/>
    </location>
</feature>
<accession>A0A9X0D9U4</accession>
<dbReference type="EMBL" id="MU825404">
    <property type="protein sequence ID" value="KAJ7391841.1"/>
    <property type="molecule type" value="Genomic_DNA"/>
</dbReference>
<proteinExistence type="inferred from homology"/>
<evidence type="ECO:0000256" key="7">
    <source>
        <dbReference type="SAM" id="MobiDB-lite"/>
    </source>
</evidence>
<keyword evidence="10" id="KW-1185">Reference proteome</keyword>
<keyword evidence="3 6" id="KW-0805">Transcription regulation</keyword>